<keyword evidence="1" id="KW-1133">Transmembrane helix</keyword>
<feature type="non-terminal residue" evidence="2">
    <location>
        <position position="1"/>
    </location>
</feature>
<evidence type="ECO:0008006" key="3">
    <source>
        <dbReference type="Google" id="ProtNLM"/>
    </source>
</evidence>
<name>X0U5S5_9ZZZZ</name>
<gene>
    <name evidence="2" type="ORF">S01H1_28229</name>
</gene>
<feature type="transmembrane region" description="Helical" evidence="1">
    <location>
        <begin position="33"/>
        <end position="49"/>
    </location>
</feature>
<keyword evidence="1" id="KW-0472">Membrane</keyword>
<dbReference type="AlphaFoldDB" id="X0U5S5"/>
<reference evidence="2" key="1">
    <citation type="journal article" date="2014" name="Front. Microbiol.">
        <title>High frequency of phylogenetically diverse reductive dehalogenase-homologous genes in deep subseafloor sedimentary metagenomes.</title>
        <authorList>
            <person name="Kawai M."/>
            <person name="Futagami T."/>
            <person name="Toyoda A."/>
            <person name="Takaki Y."/>
            <person name="Nishi S."/>
            <person name="Hori S."/>
            <person name="Arai W."/>
            <person name="Tsubouchi T."/>
            <person name="Morono Y."/>
            <person name="Uchiyama I."/>
            <person name="Ito T."/>
            <person name="Fujiyama A."/>
            <person name="Inagaki F."/>
            <person name="Takami H."/>
        </authorList>
    </citation>
    <scope>NUCLEOTIDE SEQUENCE</scope>
    <source>
        <strain evidence="2">Expedition CK06-06</strain>
    </source>
</reference>
<dbReference type="EMBL" id="BARS01017236">
    <property type="protein sequence ID" value="GAF95722.1"/>
    <property type="molecule type" value="Genomic_DNA"/>
</dbReference>
<evidence type="ECO:0000313" key="2">
    <source>
        <dbReference type="EMBL" id="GAF95722.1"/>
    </source>
</evidence>
<proteinExistence type="predicted"/>
<protein>
    <recommendedName>
        <fullName evidence="3">Cobalt transport protein</fullName>
    </recommendedName>
</protein>
<accession>X0U5S5</accession>
<organism evidence="2">
    <name type="scientific">marine sediment metagenome</name>
    <dbReference type="NCBI Taxonomy" id="412755"/>
    <lineage>
        <taxon>unclassified sequences</taxon>
        <taxon>metagenomes</taxon>
        <taxon>ecological metagenomes</taxon>
    </lineage>
</organism>
<sequence length="50" mass="5993">WKRAHTVYQSMLSRGFKGDFPEFFRLQFKLSDVAFAFIMLVCFIVVRVFI</sequence>
<keyword evidence="1" id="KW-0812">Transmembrane</keyword>
<evidence type="ECO:0000256" key="1">
    <source>
        <dbReference type="SAM" id="Phobius"/>
    </source>
</evidence>
<comment type="caution">
    <text evidence="2">The sequence shown here is derived from an EMBL/GenBank/DDBJ whole genome shotgun (WGS) entry which is preliminary data.</text>
</comment>